<keyword evidence="3" id="KW-0804">Transcription</keyword>
<dbReference type="InterPro" id="IPR036388">
    <property type="entry name" value="WH-like_DNA-bd_sf"/>
</dbReference>
<dbReference type="PANTHER" id="PTHR33154:SF18">
    <property type="entry name" value="ARSENICAL RESISTANCE OPERON REPRESSOR"/>
    <property type="match status" value="1"/>
</dbReference>
<dbReference type="Proteomes" id="UP000230956">
    <property type="component" value="Unassembled WGS sequence"/>
</dbReference>
<dbReference type="NCBIfam" id="NF033788">
    <property type="entry name" value="HTH_metalloreg"/>
    <property type="match status" value="1"/>
</dbReference>
<dbReference type="InterPro" id="IPR051081">
    <property type="entry name" value="HTH_MetalResp_TranReg"/>
</dbReference>
<dbReference type="Gene3D" id="1.10.10.10">
    <property type="entry name" value="Winged helix-like DNA-binding domain superfamily/Winged helix DNA-binding domain"/>
    <property type="match status" value="1"/>
</dbReference>
<comment type="caution">
    <text evidence="5">The sequence shown here is derived from an EMBL/GenBank/DDBJ whole genome shotgun (WGS) entry which is preliminary data.</text>
</comment>
<evidence type="ECO:0000256" key="3">
    <source>
        <dbReference type="ARBA" id="ARBA00023163"/>
    </source>
</evidence>
<proteinExistence type="predicted"/>
<evidence type="ECO:0000313" key="5">
    <source>
        <dbReference type="EMBL" id="PIZ39277.1"/>
    </source>
</evidence>
<evidence type="ECO:0000259" key="4">
    <source>
        <dbReference type="PROSITE" id="PS50987"/>
    </source>
</evidence>
<dbReference type="PANTHER" id="PTHR33154">
    <property type="entry name" value="TRANSCRIPTIONAL REGULATOR, ARSR FAMILY"/>
    <property type="match status" value="1"/>
</dbReference>
<accession>A0A2M7T925</accession>
<dbReference type="InterPro" id="IPR011991">
    <property type="entry name" value="ArsR-like_HTH"/>
</dbReference>
<dbReference type="CDD" id="cd00090">
    <property type="entry name" value="HTH_ARSR"/>
    <property type="match status" value="1"/>
</dbReference>
<protein>
    <submittedName>
        <fullName evidence="5">Transcriptional regulator</fullName>
    </submittedName>
</protein>
<dbReference type="SMART" id="SM00418">
    <property type="entry name" value="HTH_ARSR"/>
    <property type="match status" value="1"/>
</dbReference>
<keyword evidence="2" id="KW-0238">DNA-binding</keyword>
<name>A0A2M7T925_9ACTN</name>
<evidence type="ECO:0000313" key="6">
    <source>
        <dbReference type="Proteomes" id="UP000230956"/>
    </source>
</evidence>
<reference evidence="6" key="1">
    <citation type="submission" date="2017-09" db="EMBL/GenBank/DDBJ databases">
        <title>Depth-based differentiation of microbial function through sediment-hosted aquifers and enrichment of novel symbionts in the deep terrestrial subsurface.</title>
        <authorList>
            <person name="Probst A.J."/>
            <person name="Ladd B."/>
            <person name="Jarett J.K."/>
            <person name="Geller-Mcgrath D.E."/>
            <person name="Sieber C.M.K."/>
            <person name="Emerson J.B."/>
            <person name="Anantharaman K."/>
            <person name="Thomas B.C."/>
            <person name="Malmstrom R."/>
            <person name="Stieglmeier M."/>
            <person name="Klingl A."/>
            <person name="Woyke T."/>
            <person name="Ryan C.M."/>
            <person name="Banfield J.F."/>
        </authorList>
    </citation>
    <scope>NUCLEOTIDE SEQUENCE [LARGE SCALE GENOMIC DNA]</scope>
</reference>
<evidence type="ECO:0000256" key="1">
    <source>
        <dbReference type="ARBA" id="ARBA00023015"/>
    </source>
</evidence>
<gene>
    <name evidence="5" type="ORF">COY37_05185</name>
</gene>
<dbReference type="InterPro" id="IPR036390">
    <property type="entry name" value="WH_DNA-bd_sf"/>
</dbReference>
<organism evidence="5 6">
    <name type="scientific">Candidatus Aquicultor secundus</name>
    <dbReference type="NCBI Taxonomy" id="1973895"/>
    <lineage>
        <taxon>Bacteria</taxon>
        <taxon>Bacillati</taxon>
        <taxon>Actinomycetota</taxon>
        <taxon>Candidatus Aquicultoria</taxon>
        <taxon>Candidatus Aquicultorales</taxon>
        <taxon>Candidatus Aquicultoraceae</taxon>
        <taxon>Candidatus Aquicultor</taxon>
    </lineage>
</organism>
<dbReference type="RefSeq" id="WP_286677450.1">
    <property type="nucleotide sequence ID" value="NZ_MNXI01000007.1"/>
</dbReference>
<dbReference type="InterPro" id="IPR001845">
    <property type="entry name" value="HTH_ArsR_DNA-bd_dom"/>
</dbReference>
<dbReference type="PROSITE" id="PS50987">
    <property type="entry name" value="HTH_ARSR_2"/>
    <property type="match status" value="1"/>
</dbReference>
<feature type="domain" description="HTH arsR-type" evidence="4">
    <location>
        <begin position="1"/>
        <end position="101"/>
    </location>
</feature>
<evidence type="ECO:0000256" key="2">
    <source>
        <dbReference type="ARBA" id="ARBA00023125"/>
    </source>
</evidence>
<dbReference type="AlphaFoldDB" id="A0A2M7T925"/>
<dbReference type="GO" id="GO:0003700">
    <property type="term" value="F:DNA-binding transcription factor activity"/>
    <property type="evidence" value="ECO:0007669"/>
    <property type="project" value="InterPro"/>
</dbReference>
<dbReference type="SUPFAM" id="SSF46785">
    <property type="entry name" value="Winged helix' DNA-binding domain"/>
    <property type="match status" value="1"/>
</dbReference>
<dbReference type="GO" id="GO:0003677">
    <property type="term" value="F:DNA binding"/>
    <property type="evidence" value="ECO:0007669"/>
    <property type="project" value="UniProtKB-KW"/>
</dbReference>
<sequence length="101" mass="11220">MPEGSILKNYFKALANPARLEILSLLSNSEKDGGNDVSNGHGELSVCKIIESIPLSPSTISHHLNVLKEADLVKSRKDKQWIYYSLNRETINKIRGSLSNL</sequence>
<dbReference type="EMBL" id="PFNG01000125">
    <property type="protein sequence ID" value="PIZ39277.1"/>
    <property type="molecule type" value="Genomic_DNA"/>
</dbReference>
<dbReference type="Pfam" id="PF01022">
    <property type="entry name" value="HTH_5"/>
    <property type="match status" value="1"/>
</dbReference>
<keyword evidence="1" id="KW-0805">Transcription regulation</keyword>